<feature type="compositionally biased region" description="Basic and acidic residues" evidence="3">
    <location>
        <begin position="1"/>
        <end position="11"/>
    </location>
</feature>
<dbReference type="Pfam" id="PF07678">
    <property type="entry name" value="TED_complement"/>
    <property type="match status" value="1"/>
</dbReference>
<name>A0A7S2WDQ6_9STRA</name>
<dbReference type="InterPro" id="IPR047565">
    <property type="entry name" value="Alpha-macroglob_thiol-ester_cl"/>
</dbReference>
<dbReference type="PANTHER" id="PTHR11412">
    <property type="entry name" value="MACROGLOBULIN / COMPLEMENT"/>
    <property type="match status" value="1"/>
</dbReference>
<evidence type="ECO:0000313" key="6">
    <source>
        <dbReference type="EMBL" id="CAD9682897.1"/>
    </source>
</evidence>
<organism evidence="6">
    <name type="scientific">Mucochytrium quahogii</name>
    <dbReference type="NCBI Taxonomy" id="96639"/>
    <lineage>
        <taxon>Eukaryota</taxon>
        <taxon>Sar</taxon>
        <taxon>Stramenopiles</taxon>
        <taxon>Bigyra</taxon>
        <taxon>Labyrinthulomycetes</taxon>
        <taxon>Thraustochytrida</taxon>
        <taxon>Thraustochytriidae</taxon>
        <taxon>Mucochytrium</taxon>
    </lineage>
</organism>
<keyword evidence="4" id="KW-0472">Membrane</keyword>
<sequence length="1526" mass="168165">MRGRENYENLRERRRSPYRKSGGENGDQGKQEKKSKVLCWCKRLVIATVLLGLVLGLTLGFLPKSDVVTGAGDPIDIVVGPDGTLEMNHNGLKRPHHGTPNIGDIKPVSPHMYQAQRLEKQFRLPRYDMHLFTDKPVYHRGDIVRVTGISVGVFDFEPLRSNLMPEPDHVQLGTSLVLPSGSKLNILALRGNTTCNDKAAECVYTFATSFRIEDHYLGGEYKLETEGISDRGYAIAPSSRSFELRISSGTNPKIGMEINFGKNGYDVGDVVIVHMTNVRVMSTGLFASGAQARINARVGPTKLFSGECIVNEKGECTGKFTLPATLPRGMDGVVSVTVLHRTLLEMSAKTLPLLTDRVLLGMYPESGELVVGMKSRVYIEATSPRTREPVDFRGDIIELKSDGKKQVVSTVVTSHEGRGVSEFFTPNDASTYTIVNSKATDHTYQVPVSPKRQAEGVITFPNGVGVFEAGEAIEVRVQTVTKGYLELFKREKKLSSVDVSPEKNLYHLSVPPGTGGDGVLRVTLFHGERLGDGYPLAERLLFRKPSSRIDVNVRLLGYEDPLAPSPGSSVELEIETDIPATAAISVTDLSRSNLIEKRKRTPTLQTAVYLESEVSSLEDAEAYIEHKIKLDLLLGTQGWRRFLYRDIPLEKEFSNKDVSRWGKLKDEMTTYKLLGISRSPRNMFQRGGVEMAMAMAMPRAANMKAAFPLRGQVADEPENAMGGIHIEQDMALAEVGDRENANDDMRVKRVPQATEARRAREYAYSHRVASDSSRGDFEETLYWSCGLDVSTKNDKGRYTRKVKFDISDSLTTFRASVDVFGKGYFGHGSVDITSKKAVWVDVQLPYQMYEGDQVLVPITMSTLNGDSVNVEYSSHSLSGGNYRLDILPYTGDLLSDVQKLGNSSYSAKRQASAKPTRVYIPTHPVYVGDAENASTVVGEFVCSIRPEGVRFRPALSSKDSIKRSTQILPRGFPVNQANGGILNPSEDTSISFQTPDDVIHQAMTVTVTVFPNPLGQILDTVASLIRQPGGCFEQTSSTTYPMVLALRYLVSLPPSARVNKLITEAKKMLRDGYTRLVGFESASGGFEWFGKSPGHEALTAYGLVQFAEMSRPELQLNVVDQQMVKRTEDWLMSRRDGRGEFSLSSKSMDSFGRAPQNTSNAYIIWALVRAKLMGKGVLEKEISFLQKLVKKSPHDPYINALLVCVLMEVGGNEGSQQAEVLMETLGSIQDKTSGCVGERGSSYSTITSTMGKSKVVEATALAVIAWSYDSRMESEATLGIKCISANVQSGTYGSTQATALALQAIVVFSEIHLGRSGDGRFQVEINGEQPQTLAFSNKDLSPAKLVVKVDRKQPDLRAKLRLLDTKEDVRVPYMVNVDYFVEKPESHDDIPLSLAVSLSKKTVHEGDLVDLNVVLENTNSTEPVAMTIAKVGVPAGTEPRIEKLAEMKHAGKYAHFEVDGTYIVFYWRGLQALEKVELTVQLSSKTPGTYTSPASSAYVYYCNEKQRWVNGTTLSILALDPESVLR</sequence>
<keyword evidence="1" id="KW-0732">Signal</keyword>
<dbReference type="InterPro" id="IPR036595">
    <property type="entry name" value="A-macroglobulin_rcpt-bd_sf"/>
</dbReference>
<dbReference type="SUPFAM" id="SSF48239">
    <property type="entry name" value="Terpenoid cyclases/Protein prenyltransferases"/>
    <property type="match status" value="1"/>
</dbReference>
<dbReference type="InterPro" id="IPR008930">
    <property type="entry name" value="Terpenoid_cyclase/PrenylTrfase"/>
</dbReference>
<dbReference type="EMBL" id="HBHK01012514">
    <property type="protein sequence ID" value="CAD9682897.1"/>
    <property type="molecule type" value="Transcribed_RNA"/>
</dbReference>
<dbReference type="InterPro" id="IPR050473">
    <property type="entry name" value="A2M/Complement_sys"/>
</dbReference>
<feature type="domain" description="Alpha-2-macroglobulin" evidence="5">
    <location>
        <begin position="780"/>
        <end position="874"/>
    </location>
</feature>
<feature type="region of interest" description="Disordered" evidence="3">
    <location>
        <begin position="1"/>
        <end position="30"/>
    </location>
</feature>
<keyword evidence="4" id="KW-0812">Transmembrane</keyword>
<dbReference type="PANTHER" id="PTHR11412:SF136">
    <property type="entry name" value="CD109 ANTIGEN"/>
    <property type="match status" value="1"/>
</dbReference>
<proteinExistence type="predicted"/>
<evidence type="ECO:0000256" key="2">
    <source>
        <dbReference type="ARBA" id="ARBA00022966"/>
    </source>
</evidence>
<evidence type="ECO:0000256" key="4">
    <source>
        <dbReference type="SAM" id="Phobius"/>
    </source>
</evidence>
<keyword evidence="4" id="KW-1133">Transmembrane helix</keyword>
<reference evidence="6" key="1">
    <citation type="submission" date="2021-01" db="EMBL/GenBank/DDBJ databases">
        <authorList>
            <person name="Corre E."/>
            <person name="Pelletier E."/>
            <person name="Niang G."/>
            <person name="Scheremetjew M."/>
            <person name="Finn R."/>
            <person name="Kale V."/>
            <person name="Holt S."/>
            <person name="Cochrane G."/>
            <person name="Meng A."/>
            <person name="Brown T."/>
            <person name="Cohen L."/>
        </authorList>
    </citation>
    <scope>NUCLEOTIDE SEQUENCE</scope>
    <source>
        <strain evidence="6">NY070348D</strain>
    </source>
</reference>
<dbReference type="CDD" id="cd02891">
    <property type="entry name" value="A2M_like"/>
    <property type="match status" value="1"/>
</dbReference>
<keyword evidence="2" id="KW-0882">Thioester bond</keyword>
<gene>
    <name evidence="6" type="ORF">QSP1433_LOCUS7872</name>
</gene>
<dbReference type="Gene3D" id="1.50.10.20">
    <property type="match status" value="1"/>
</dbReference>
<dbReference type="SMART" id="SM01360">
    <property type="entry name" value="A2M"/>
    <property type="match status" value="1"/>
</dbReference>
<accession>A0A7S2WDQ6</accession>
<evidence type="ECO:0000256" key="1">
    <source>
        <dbReference type="ARBA" id="ARBA00022729"/>
    </source>
</evidence>
<evidence type="ECO:0000256" key="3">
    <source>
        <dbReference type="SAM" id="MobiDB-lite"/>
    </source>
</evidence>
<dbReference type="Gene3D" id="2.60.40.690">
    <property type="entry name" value="Alpha-macroglobulin, receptor-binding domain"/>
    <property type="match status" value="1"/>
</dbReference>
<dbReference type="InterPro" id="IPR011626">
    <property type="entry name" value="Alpha-macroglobulin_TED"/>
</dbReference>
<feature type="transmembrane region" description="Helical" evidence="4">
    <location>
        <begin position="44"/>
        <end position="62"/>
    </location>
</feature>
<evidence type="ECO:0000259" key="5">
    <source>
        <dbReference type="SMART" id="SM01360"/>
    </source>
</evidence>
<dbReference type="GO" id="GO:0004866">
    <property type="term" value="F:endopeptidase inhibitor activity"/>
    <property type="evidence" value="ECO:0007669"/>
    <property type="project" value="InterPro"/>
</dbReference>
<dbReference type="GO" id="GO:0005615">
    <property type="term" value="C:extracellular space"/>
    <property type="evidence" value="ECO:0007669"/>
    <property type="project" value="InterPro"/>
</dbReference>
<dbReference type="SMART" id="SM01419">
    <property type="entry name" value="Thiol-ester_cl"/>
    <property type="match status" value="1"/>
</dbReference>
<dbReference type="Pfam" id="PF00207">
    <property type="entry name" value="A2M"/>
    <property type="match status" value="1"/>
</dbReference>
<protein>
    <recommendedName>
        <fullName evidence="5">Alpha-2-macroglobulin domain-containing protein</fullName>
    </recommendedName>
</protein>
<dbReference type="InterPro" id="IPR001599">
    <property type="entry name" value="Macroglobln_a2"/>
</dbReference>